<protein>
    <submittedName>
        <fullName evidence="5">Amino acid adenylation domain-containing protein</fullName>
    </submittedName>
    <submittedName>
        <fullName evidence="4">Non-ribosomal peptide synthetase</fullName>
    </submittedName>
</protein>
<comment type="caution">
    <text evidence="4">The sequence shown here is derived from an EMBL/GenBank/DDBJ whole genome shotgun (WGS) entry which is preliminary data.</text>
</comment>
<keyword evidence="2" id="KW-0597">Phosphoprotein</keyword>
<keyword evidence="6" id="KW-1185">Reference proteome</keyword>
<dbReference type="InterPro" id="IPR000873">
    <property type="entry name" value="AMP-dep_synth/lig_dom"/>
</dbReference>
<dbReference type="Pfam" id="PF00501">
    <property type="entry name" value="AMP-binding"/>
    <property type="match status" value="1"/>
</dbReference>
<dbReference type="Proteomes" id="UP000636518">
    <property type="component" value="Unassembled WGS sequence"/>
</dbReference>
<dbReference type="InterPro" id="IPR020806">
    <property type="entry name" value="PKS_PP-bd"/>
</dbReference>
<sequence length="1189" mass="130571">MRRLDIAVPGTSQAMAELARELEQHGHAVVDLQSPVDLLIDDGTTPRAIEARSCLQIRVALRTLAGEALPQPVLLFCDGAQRLLCQEVIAPQRDGNGQSLRLRTLATLVETGARLVSQLSRDETCFDDWPTVHADAVDQPLLGLDALEPLAFEHGLNRPPVPWLLAAADVPVMHSIEQRLLDDATQPALWVDGQLIDYKSLRRLALRLQQPMLEILHRAEHEEGAVGESVGARKAEPVGARLARDEDTDALKQTASSFIGGKPSSHRTSSHGTCSHKVIGVCLPKSAHLYAAILAVLGCGAVYLPLDPQHPAQRRRFILENAQADLLLHDGDSDLGDLMLPTLNIHQLPAPKPGIPASLIRRTVDGDDPAVAIYTSGTTGQPKGVLLSHCNLSHFCAWYGDYVGLQRDSRALQFSTINFDASLLDILPTFIHGALLVVPSEDQRRDPQQLVALIQQQRVSHAFLPPALLSVMPLEAPLGLAHLITGGDVCEPFVIEQLAPQCRFHNIYGPTETTVLATTRRFSVGDNNRNLGVPIANGRVLILDEQLQPVPQGVMGELYIAGPGVGLGYLNDPALTAARYLNLTLPTGQALRVYRTGDIGQWTDNGIELCGRRDNQVKIRGFRVEPEEIEHCLRASQLFRQVAVGVDERRRILAFLVHPEQERPGAALQALREHVQNSLPSYMHPAAYVELPSLPYTSNGKVDRRALLAMAVQVHVDGQRRQPQNALETQLQHLWAELLELPVDDIATDESFFNLGGHSILLSRLLLSIRQAFGRSLSINRFIEAPTLMTLAKLLDDPEQGSASSLSPQAFIDAEAELNLDPLPISQCGDVHKVVVTGANSFLGVHIVEALLAWGATEVACLVRASAEQSAAERFSQALRDNHLTHLDLDRVSVYAADITQPQLGLPDDVYARIDATFGALVHNAAHVNHVLDYESLARDNVEPIFECLRLCEGRSKKIFNFVSTLSASSALDADGQVLEQPAAETPPIYIKNGYNLSKWVGERILQRARDRGVWVNLFRPGNISFNSLTGVCQPHKNRLMLMLKGSIQLGQVPDLSLNFDLMPVDFLARFIAFHASRYQPSQAVFNLHNPQPLSWDAYVASFRDSGREFSLVSIAEWQRQLARVDADNALFGVLGFYLNGFEEDIGDISLISHDNARAGVRQMGASYPEKSPALLRRGADYLKAIDFI</sequence>
<dbReference type="SUPFAM" id="SSF47336">
    <property type="entry name" value="ACP-like"/>
    <property type="match status" value="1"/>
</dbReference>
<evidence type="ECO:0000313" key="4">
    <source>
        <dbReference type="EMBL" id="MBC3393036.1"/>
    </source>
</evidence>
<feature type="domain" description="Carrier" evidence="3">
    <location>
        <begin position="722"/>
        <end position="799"/>
    </location>
</feature>
<dbReference type="SUPFAM" id="SSF56801">
    <property type="entry name" value="Acetyl-CoA synthetase-like"/>
    <property type="match status" value="1"/>
</dbReference>
<dbReference type="CDD" id="cd05235">
    <property type="entry name" value="SDR_e1"/>
    <property type="match status" value="1"/>
</dbReference>
<reference evidence="5" key="3">
    <citation type="submission" date="2021-06" db="EMBL/GenBank/DDBJ databases">
        <title>Updating the genus Pseudomonas: Description of 43 new species and partition of the Pseudomonas putida group.</title>
        <authorList>
            <person name="Girard L."/>
            <person name="Lood C."/>
            <person name="Vandamme P."/>
            <person name="Rokni-Zadeh H."/>
            <person name="Van Noort V."/>
            <person name="Hofte M."/>
            <person name="Lavigne R."/>
            <person name="De Mot R."/>
        </authorList>
    </citation>
    <scope>NUCLEOTIDE SEQUENCE</scope>
    <source>
        <strain evidence="5">SWRI12</strain>
    </source>
</reference>
<dbReference type="Pfam" id="PF07993">
    <property type="entry name" value="NAD_binding_4"/>
    <property type="match status" value="1"/>
</dbReference>
<dbReference type="NCBIfam" id="TIGR01746">
    <property type="entry name" value="Thioester-redct"/>
    <property type="match status" value="1"/>
</dbReference>
<dbReference type="PANTHER" id="PTHR44845">
    <property type="entry name" value="CARRIER DOMAIN-CONTAINING PROTEIN"/>
    <property type="match status" value="1"/>
</dbReference>
<dbReference type="EMBL" id="JABWRB010000048">
    <property type="protein sequence ID" value="MBC3393036.1"/>
    <property type="molecule type" value="Genomic_DNA"/>
</dbReference>
<dbReference type="InterPro" id="IPR010080">
    <property type="entry name" value="Thioester_reductase-like_dom"/>
</dbReference>
<gene>
    <name evidence="5" type="ORF">HU715_021505</name>
    <name evidence="4" type="ORF">HU715_25615</name>
</gene>
<dbReference type="InterPro" id="IPR025110">
    <property type="entry name" value="AMP-bd_C"/>
</dbReference>
<dbReference type="InterPro" id="IPR010071">
    <property type="entry name" value="AA_adenyl_dom"/>
</dbReference>
<dbReference type="NCBIfam" id="TIGR01733">
    <property type="entry name" value="AA-adenyl-dom"/>
    <property type="match status" value="1"/>
</dbReference>
<dbReference type="PROSITE" id="PS50075">
    <property type="entry name" value="CARRIER"/>
    <property type="match status" value="1"/>
</dbReference>
<dbReference type="InterPro" id="IPR013120">
    <property type="entry name" value="FAR_NAD-bd"/>
</dbReference>
<dbReference type="InterPro" id="IPR009081">
    <property type="entry name" value="PP-bd_ACP"/>
</dbReference>
<dbReference type="Gene3D" id="3.40.50.12780">
    <property type="entry name" value="N-terminal domain of ligase-like"/>
    <property type="match status" value="1"/>
</dbReference>
<dbReference type="PANTHER" id="PTHR44845:SF6">
    <property type="entry name" value="BETA-ALANINE-ACTIVATING ENZYME"/>
    <property type="match status" value="1"/>
</dbReference>
<dbReference type="EMBL" id="JABWRB020000003">
    <property type="protein sequence ID" value="MBV4497924.1"/>
    <property type="molecule type" value="Genomic_DNA"/>
</dbReference>
<keyword evidence="1" id="KW-0596">Phosphopantetheine</keyword>
<dbReference type="CDD" id="cd05930">
    <property type="entry name" value="A_NRPS"/>
    <property type="match status" value="1"/>
</dbReference>
<accession>A0A923FIF2</accession>
<dbReference type="InterPro" id="IPR045851">
    <property type="entry name" value="AMP-bd_C_sf"/>
</dbReference>
<dbReference type="Gene3D" id="3.30.300.30">
    <property type="match status" value="1"/>
</dbReference>
<dbReference type="SMART" id="SM00823">
    <property type="entry name" value="PKS_PP"/>
    <property type="match status" value="1"/>
</dbReference>
<dbReference type="InterPro" id="IPR042099">
    <property type="entry name" value="ANL_N_sf"/>
</dbReference>
<dbReference type="AlphaFoldDB" id="A0A923FIF2"/>
<evidence type="ECO:0000256" key="1">
    <source>
        <dbReference type="ARBA" id="ARBA00022450"/>
    </source>
</evidence>
<proteinExistence type="predicted"/>
<organism evidence="4">
    <name type="scientific">Pseudomonas zanjanensis</name>
    <dbReference type="NCBI Taxonomy" id="2745496"/>
    <lineage>
        <taxon>Bacteria</taxon>
        <taxon>Pseudomonadati</taxon>
        <taxon>Pseudomonadota</taxon>
        <taxon>Gammaproteobacteria</taxon>
        <taxon>Pseudomonadales</taxon>
        <taxon>Pseudomonadaceae</taxon>
        <taxon>Pseudomonas</taxon>
    </lineage>
</organism>
<dbReference type="Pfam" id="PF13193">
    <property type="entry name" value="AMP-binding_C"/>
    <property type="match status" value="1"/>
</dbReference>
<reference evidence="4" key="2">
    <citation type="submission" date="2020-07" db="EMBL/GenBank/DDBJ databases">
        <authorList>
            <person name="Lood C."/>
            <person name="Girard L."/>
        </authorList>
    </citation>
    <scope>NUCLEOTIDE SEQUENCE</scope>
    <source>
        <strain evidence="4">SWRI12</strain>
    </source>
</reference>
<dbReference type="Pfam" id="PF00550">
    <property type="entry name" value="PP-binding"/>
    <property type="match status" value="1"/>
</dbReference>
<reference evidence="4 6" key="1">
    <citation type="journal article" date="2020" name="Microorganisms">
        <title>Reliable Identification of Environmental Pseudomonas Isolates Using the rpoD Gene.</title>
        <authorList>
            <consortium name="The Broad Institute Genome Sequencing Platform"/>
            <person name="Girard L."/>
            <person name="Lood C."/>
            <person name="Rokni-Zadeh H."/>
            <person name="van Noort V."/>
            <person name="Lavigne R."/>
            <person name="De Mot R."/>
        </authorList>
    </citation>
    <scope>NUCLEOTIDE SEQUENCE</scope>
    <source>
        <strain evidence="4 6">SWRI12</strain>
    </source>
</reference>
<dbReference type="GO" id="GO:0031177">
    <property type="term" value="F:phosphopantetheine binding"/>
    <property type="evidence" value="ECO:0007669"/>
    <property type="project" value="InterPro"/>
</dbReference>
<dbReference type="Gene3D" id="1.10.1200.10">
    <property type="entry name" value="ACP-like"/>
    <property type="match status" value="1"/>
</dbReference>
<name>A0A923FIF2_9PSED</name>
<evidence type="ECO:0000313" key="6">
    <source>
        <dbReference type="Proteomes" id="UP000636518"/>
    </source>
</evidence>
<dbReference type="SUPFAM" id="SSF51735">
    <property type="entry name" value="NAD(P)-binding Rossmann-fold domains"/>
    <property type="match status" value="1"/>
</dbReference>
<dbReference type="RefSeq" id="WP_186710000.1">
    <property type="nucleotide sequence ID" value="NZ_JABWRB020000003.1"/>
</dbReference>
<evidence type="ECO:0000313" key="5">
    <source>
        <dbReference type="EMBL" id="MBV4497924.1"/>
    </source>
</evidence>
<evidence type="ECO:0000256" key="2">
    <source>
        <dbReference type="ARBA" id="ARBA00022553"/>
    </source>
</evidence>
<dbReference type="Gene3D" id="3.40.50.720">
    <property type="entry name" value="NAD(P)-binding Rossmann-like Domain"/>
    <property type="match status" value="1"/>
</dbReference>
<dbReference type="InterPro" id="IPR036291">
    <property type="entry name" value="NAD(P)-bd_dom_sf"/>
</dbReference>
<evidence type="ECO:0000259" key="3">
    <source>
        <dbReference type="PROSITE" id="PS50075"/>
    </source>
</evidence>
<dbReference type="InterPro" id="IPR036736">
    <property type="entry name" value="ACP-like_sf"/>
</dbReference>